<evidence type="ECO:0000256" key="3">
    <source>
        <dbReference type="ARBA" id="ARBA00022989"/>
    </source>
</evidence>
<keyword evidence="5" id="KW-0813">Transport</keyword>
<dbReference type="AlphaFoldDB" id="A0A1H9T9Z9"/>
<dbReference type="GO" id="GO:0008137">
    <property type="term" value="F:NADH dehydrogenase (ubiquinone) activity"/>
    <property type="evidence" value="ECO:0007669"/>
    <property type="project" value="InterPro"/>
</dbReference>
<feature type="transmembrane region" description="Helical" evidence="5">
    <location>
        <begin position="331"/>
        <end position="352"/>
    </location>
</feature>
<evidence type="ECO:0000256" key="2">
    <source>
        <dbReference type="ARBA" id="ARBA00022692"/>
    </source>
</evidence>
<keyword evidence="9" id="KW-1185">Reference proteome</keyword>
<dbReference type="GO" id="GO:0012505">
    <property type="term" value="C:endomembrane system"/>
    <property type="evidence" value="ECO:0007669"/>
    <property type="project" value="UniProtKB-SubCell"/>
</dbReference>
<organism evidence="8 9">
    <name type="scientific">Propionibacterium cyclohexanicum</name>
    <dbReference type="NCBI Taxonomy" id="64702"/>
    <lineage>
        <taxon>Bacteria</taxon>
        <taxon>Bacillati</taxon>
        <taxon>Actinomycetota</taxon>
        <taxon>Actinomycetes</taxon>
        <taxon>Propionibacteriales</taxon>
        <taxon>Propionibacteriaceae</taxon>
        <taxon>Propionibacterium</taxon>
    </lineage>
</organism>
<evidence type="ECO:0000259" key="7">
    <source>
        <dbReference type="Pfam" id="PF00361"/>
    </source>
</evidence>
<keyword evidence="5" id="KW-0520">NAD</keyword>
<evidence type="ECO:0000313" key="9">
    <source>
        <dbReference type="Proteomes" id="UP000198815"/>
    </source>
</evidence>
<dbReference type="NCBIfam" id="TIGR01770">
    <property type="entry name" value="NDH_I_N"/>
    <property type="match status" value="1"/>
</dbReference>
<dbReference type="InterPro" id="IPR010096">
    <property type="entry name" value="NADH-Q_OxRdtase_suN/2"/>
</dbReference>
<dbReference type="GO" id="GO:0048038">
    <property type="term" value="F:quinone binding"/>
    <property type="evidence" value="ECO:0007669"/>
    <property type="project" value="UniProtKB-KW"/>
</dbReference>
<dbReference type="PANTHER" id="PTHR22773">
    <property type="entry name" value="NADH DEHYDROGENASE"/>
    <property type="match status" value="1"/>
</dbReference>
<comment type="subunit">
    <text evidence="5">NDH-1 is composed of 14 different subunits. Subunits NuoA, H, J, K, L, M, N constitute the membrane sector of the complex.</text>
</comment>
<comment type="subcellular location">
    <subcellularLocation>
        <location evidence="5">Cell membrane</location>
        <topology evidence="5">Multi-pass membrane protein</topology>
    </subcellularLocation>
    <subcellularLocation>
        <location evidence="1">Endomembrane system</location>
        <topology evidence="1">Multi-pass membrane protein</topology>
    </subcellularLocation>
    <subcellularLocation>
        <location evidence="6">Membrane</location>
        <topology evidence="6">Multi-pass membrane protein</topology>
    </subcellularLocation>
</comment>
<comment type="similarity">
    <text evidence="5">Belongs to the complex I subunit 2 family.</text>
</comment>
<name>A0A1H9T9Z9_9ACTN</name>
<evidence type="ECO:0000256" key="6">
    <source>
        <dbReference type="RuleBase" id="RU000320"/>
    </source>
</evidence>
<dbReference type="NCBIfam" id="NF004441">
    <property type="entry name" value="PRK05777.1-4"/>
    <property type="match status" value="1"/>
</dbReference>
<feature type="transmembrane region" description="Helical" evidence="5">
    <location>
        <begin position="364"/>
        <end position="384"/>
    </location>
</feature>
<feature type="domain" description="NADH:quinone oxidoreductase/Mrp antiporter transmembrane" evidence="7">
    <location>
        <begin position="150"/>
        <end position="451"/>
    </location>
</feature>
<dbReference type="Proteomes" id="UP000198815">
    <property type="component" value="Unassembled WGS sequence"/>
</dbReference>
<keyword evidence="5" id="KW-1003">Cell membrane</keyword>
<gene>
    <name evidence="5" type="primary">nuoN</name>
    <name evidence="8" type="ORF">SAMN05443377_12024</name>
</gene>
<evidence type="ECO:0000256" key="4">
    <source>
        <dbReference type="ARBA" id="ARBA00023136"/>
    </source>
</evidence>
<dbReference type="Pfam" id="PF00361">
    <property type="entry name" value="Proton_antipo_M"/>
    <property type="match status" value="1"/>
</dbReference>
<dbReference type="OrthoDB" id="9811718at2"/>
<dbReference type="GO" id="GO:0042773">
    <property type="term" value="P:ATP synthesis coupled electron transport"/>
    <property type="evidence" value="ECO:0007669"/>
    <property type="project" value="InterPro"/>
</dbReference>
<dbReference type="STRING" id="64702.SAMN05443377_12024"/>
<comment type="function">
    <text evidence="5">NDH-1 shuttles electrons from NADH, via FMN and iron-sulfur (Fe-S) centers, to quinones in the respiratory chain. The immediate electron acceptor for the enzyme in this species is believed to be a menaquinone. Couples the redox reaction to proton translocation (for every two electrons transferred, four hydrogen ions are translocated across the cytoplasmic membrane), and thus conserves the redox energy in a proton gradient.</text>
</comment>
<feature type="transmembrane region" description="Helical" evidence="5">
    <location>
        <begin position="133"/>
        <end position="150"/>
    </location>
</feature>
<evidence type="ECO:0000313" key="8">
    <source>
        <dbReference type="EMBL" id="SER94052.1"/>
    </source>
</evidence>
<proteinExistence type="inferred from homology"/>
<feature type="transmembrane region" description="Helical" evidence="5">
    <location>
        <begin position="39"/>
        <end position="59"/>
    </location>
</feature>
<feature type="transmembrane region" description="Helical" evidence="5">
    <location>
        <begin position="441"/>
        <end position="461"/>
    </location>
</feature>
<feature type="transmembrane region" description="Helical" evidence="5">
    <location>
        <begin position="6"/>
        <end position="27"/>
    </location>
</feature>
<feature type="transmembrane region" description="Helical" evidence="5">
    <location>
        <begin position="270"/>
        <end position="294"/>
    </location>
</feature>
<keyword evidence="5" id="KW-0874">Quinone</keyword>
<feature type="transmembrane region" description="Helical" evidence="5">
    <location>
        <begin position="300"/>
        <end position="319"/>
    </location>
</feature>
<feature type="transmembrane region" description="Helical" evidence="5">
    <location>
        <begin position="405"/>
        <end position="429"/>
    </location>
</feature>
<sequence>MTPPTIEYGLIAPLVVLILAVVAAVIVEAFVPRHTRHRVQLGIAVISQLLALAFVTVGWNDRPGQAVMGALSIDGPTRMIWALLLVFGLLAVLLYGEKRIGGGSTAFAPQANAVPGSLAEREAIAARQENTEVFPLFSMALLGMLVLPAANDLLTMFVGLEILSLPLYVMCGLARRRRLLSQEAALKYFMLGALSSAFFLFGTALLYGYSGSFTLADVDASITRSTQALPLLLAGAGLVSVAMLFKVGAVPFHSWVPDVYTGAPTPVTAFMAICTKIAAFGAFLRVLFVALGGIRWDWQLLLAAVAVVTMVLGSLAGLVQDDVKRMLAYSSIANAGFILVAVVGAMATGTGLDAGRSGSVSGTLIYLTTYGLANTGAFAILTTVRQAGGEATSIDAWLGLARRRPALGAVMTLFLLSLAGIPLTGGFIGKLVAFTAAWQGGYGWLVLFAMAFALVTAAYYLRVVYVMYFAEPNTETDIVHPGWPTGIVITVCALGTLVLGLVPGFALDLFANAANFLR</sequence>
<dbReference type="EMBL" id="FOGZ01000020">
    <property type="protein sequence ID" value="SER94052.1"/>
    <property type="molecule type" value="Genomic_DNA"/>
</dbReference>
<keyword evidence="5" id="KW-1278">Translocase</keyword>
<dbReference type="EC" id="7.1.1.-" evidence="5"/>
<comment type="catalytic activity">
    <reaction evidence="5">
        <text>a quinone + NADH + 5 H(+)(in) = a quinol + NAD(+) + 4 H(+)(out)</text>
        <dbReference type="Rhea" id="RHEA:57888"/>
        <dbReference type="ChEBI" id="CHEBI:15378"/>
        <dbReference type="ChEBI" id="CHEBI:24646"/>
        <dbReference type="ChEBI" id="CHEBI:57540"/>
        <dbReference type="ChEBI" id="CHEBI:57945"/>
        <dbReference type="ChEBI" id="CHEBI:132124"/>
    </reaction>
</comment>
<feature type="transmembrane region" description="Helical" evidence="5">
    <location>
        <begin position="186"/>
        <end position="209"/>
    </location>
</feature>
<evidence type="ECO:0000256" key="1">
    <source>
        <dbReference type="ARBA" id="ARBA00004127"/>
    </source>
</evidence>
<accession>A0A1H9T9Z9</accession>
<evidence type="ECO:0000256" key="5">
    <source>
        <dbReference type="HAMAP-Rule" id="MF_00445"/>
    </source>
</evidence>
<dbReference type="GO" id="GO:0050136">
    <property type="term" value="F:NADH dehydrogenase (quinone) (non-electrogenic) activity"/>
    <property type="evidence" value="ECO:0007669"/>
    <property type="project" value="UniProtKB-UniRule"/>
</dbReference>
<feature type="transmembrane region" description="Helical" evidence="5">
    <location>
        <begin position="482"/>
        <end position="506"/>
    </location>
</feature>
<feature type="transmembrane region" description="Helical" evidence="5">
    <location>
        <begin position="156"/>
        <end position="174"/>
    </location>
</feature>
<keyword evidence="2 5" id="KW-0812">Transmembrane</keyword>
<protein>
    <recommendedName>
        <fullName evidence="5">NADH-quinone oxidoreductase subunit N</fullName>
        <ecNumber evidence="5">7.1.1.-</ecNumber>
    </recommendedName>
    <alternativeName>
        <fullName evidence="5">NADH dehydrogenase I subunit N</fullName>
    </alternativeName>
    <alternativeName>
        <fullName evidence="5">NDH-1 subunit N</fullName>
    </alternativeName>
</protein>
<keyword evidence="3 5" id="KW-1133">Transmembrane helix</keyword>
<dbReference type="HAMAP" id="MF_00445">
    <property type="entry name" value="NDH1_NuoN_1"/>
    <property type="match status" value="1"/>
</dbReference>
<dbReference type="InterPro" id="IPR001750">
    <property type="entry name" value="ND/Mrp_TM"/>
</dbReference>
<feature type="transmembrane region" description="Helical" evidence="5">
    <location>
        <begin position="79"/>
        <end position="96"/>
    </location>
</feature>
<reference evidence="8 9" key="1">
    <citation type="submission" date="2016-10" db="EMBL/GenBank/DDBJ databases">
        <authorList>
            <person name="de Groot N.N."/>
        </authorList>
    </citation>
    <scope>NUCLEOTIDE SEQUENCE [LARGE SCALE GENOMIC DNA]</scope>
    <source>
        <strain evidence="8 9">DSM 16859</strain>
    </source>
</reference>
<keyword evidence="4 5" id="KW-0472">Membrane</keyword>
<dbReference type="RefSeq" id="WP_091970464.1">
    <property type="nucleotide sequence ID" value="NZ_FOGZ01000020.1"/>
</dbReference>
<feature type="transmembrane region" description="Helical" evidence="5">
    <location>
        <begin position="229"/>
        <end position="249"/>
    </location>
</feature>
<dbReference type="GO" id="GO:0005886">
    <property type="term" value="C:plasma membrane"/>
    <property type="evidence" value="ECO:0007669"/>
    <property type="project" value="UniProtKB-SubCell"/>
</dbReference>